<dbReference type="PRINTS" id="PR00405">
    <property type="entry name" value="REVINTRACTNG"/>
</dbReference>
<feature type="region of interest" description="Disordered" evidence="4">
    <location>
        <begin position="506"/>
        <end position="565"/>
    </location>
</feature>
<keyword evidence="2" id="KW-0479">Metal-binding</keyword>
<dbReference type="Pfam" id="PF01412">
    <property type="entry name" value="ArfGap"/>
    <property type="match status" value="1"/>
</dbReference>
<evidence type="ECO:0000256" key="4">
    <source>
        <dbReference type="SAM" id="MobiDB-lite"/>
    </source>
</evidence>
<dbReference type="SUPFAM" id="SSF52540">
    <property type="entry name" value="P-loop containing nucleoside triphosphate hydrolases"/>
    <property type="match status" value="1"/>
</dbReference>
<dbReference type="SMART" id="SM00233">
    <property type="entry name" value="PH"/>
    <property type="match status" value="1"/>
</dbReference>
<dbReference type="GO" id="GO:0008270">
    <property type="term" value="F:zinc ion binding"/>
    <property type="evidence" value="ECO:0007669"/>
    <property type="project" value="UniProtKB-KW"/>
</dbReference>
<dbReference type="AlphaFoldDB" id="A0A6S7IWM1"/>
<dbReference type="InterPro" id="IPR001849">
    <property type="entry name" value="PH_domain"/>
</dbReference>
<dbReference type="InterPro" id="IPR051282">
    <property type="entry name" value="Arf-GAP_GTPase_ANK_PH"/>
</dbReference>
<comment type="similarity">
    <text evidence="1">Belongs to the centaurin gamma-like family.</text>
</comment>
<dbReference type="EMBL" id="CACRXK020006603">
    <property type="protein sequence ID" value="CAB4009881.1"/>
    <property type="molecule type" value="Genomic_DNA"/>
</dbReference>
<evidence type="ECO:0000256" key="3">
    <source>
        <dbReference type="ARBA" id="ARBA00023043"/>
    </source>
</evidence>
<feature type="region of interest" description="Disordered" evidence="4">
    <location>
        <begin position="242"/>
        <end position="304"/>
    </location>
</feature>
<evidence type="ECO:0000313" key="6">
    <source>
        <dbReference type="Proteomes" id="UP001152795"/>
    </source>
</evidence>
<dbReference type="SMART" id="SM00105">
    <property type="entry name" value="ArfGap"/>
    <property type="match status" value="1"/>
</dbReference>
<dbReference type="InterPro" id="IPR011993">
    <property type="entry name" value="PH-like_dom_sf"/>
</dbReference>
<feature type="compositionally biased region" description="Basic residues" evidence="4">
    <location>
        <begin position="553"/>
        <end position="565"/>
    </location>
</feature>
<dbReference type="GO" id="GO:0005525">
    <property type="term" value="F:GTP binding"/>
    <property type="evidence" value="ECO:0007669"/>
    <property type="project" value="InterPro"/>
</dbReference>
<feature type="region of interest" description="Disordered" evidence="4">
    <location>
        <begin position="451"/>
        <end position="490"/>
    </location>
</feature>
<organism evidence="5 6">
    <name type="scientific">Paramuricea clavata</name>
    <name type="common">Red gorgonian</name>
    <name type="synonym">Violescent sea-whip</name>
    <dbReference type="NCBI Taxonomy" id="317549"/>
    <lineage>
        <taxon>Eukaryota</taxon>
        <taxon>Metazoa</taxon>
        <taxon>Cnidaria</taxon>
        <taxon>Anthozoa</taxon>
        <taxon>Octocorallia</taxon>
        <taxon>Malacalcyonacea</taxon>
        <taxon>Plexauridae</taxon>
        <taxon>Paramuricea</taxon>
    </lineage>
</organism>
<dbReference type="PANTHER" id="PTHR45819:SF5">
    <property type="entry name" value="CENTAURIN-GAMMA-1A"/>
    <property type="match status" value="1"/>
</dbReference>
<evidence type="ECO:0000256" key="1">
    <source>
        <dbReference type="ARBA" id="ARBA00005430"/>
    </source>
</evidence>
<dbReference type="SUPFAM" id="SSF50729">
    <property type="entry name" value="PH domain-like"/>
    <property type="match status" value="1"/>
</dbReference>
<dbReference type="GO" id="GO:0003924">
    <property type="term" value="F:GTPase activity"/>
    <property type="evidence" value="ECO:0007669"/>
    <property type="project" value="InterPro"/>
</dbReference>
<evidence type="ECO:0000313" key="5">
    <source>
        <dbReference type="EMBL" id="CAB4009881.1"/>
    </source>
</evidence>
<dbReference type="Gene3D" id="3.40.50.300">
    <property type="entry name" value="P-loop containing nucleotide triphosphate hydrolases"/>
    <property type="match status" value="1"/>
</dbReference>
<feature type="compositionally biased region" description="Basic residues" evidence="4">
    <location>
        <begin position="470"/>
        <end position="482"/>
    </location>
</feature>
<dbReference type="InterPro" id="IPR038508">
    <property type="entry name" value="ArfGAP_dom_sf"/>
</dbReference>
<feature type="compositionally biased region" description="Low complexity" evidence="4">
    <location>
        <begin position="252"/>
        <end position="279"/>
    </location>
</feature>
<dbReference type="Gene3D" id="1.10.220.150">
    <property type="entry name" value="Arf GTPase activating protein"/>
    <property type="match status" value="1"/>
</dbReference>
<keyword evidence="6" id="KW-1185">Reference proteome</keyword>
<keyword evidence="2" id="KW-0863">Zinc-finger</keyword>
<dbReference type="Gene3D" id="2.30.29.30">
    <property type="entry name" value="Pleckstrin-homology domain (PH domain)/Phosphotyrosine-binding domain (PTB)"/>
    <property type="match status" value="2"/>
</dbReference>
<evidence type="ECO:0000256" key="2">
    <source>
        <dbReference type="ARBA" id="ARBA00022771"/>
    </source>
</evidence>
<dbReference type="SUPFAM" id="SSF57863">
    <property type="entry name" value="ArfGap/RecO-like zinc finger"/>
    <property type="match status" value="1"/>
</dbReference>
<dbReference type="InterPro" id="IPR001164">
    <property type="entry name" value="ArfGAP_dom"/>
</dbReference>
<protein>
    <submittedName>
        <fullName evidence="5">Arf-GAP with GTPase, ANK repeat and PH domain-containing 1 isoform X5</fullName>
    </submittedName>
</protein>
<sequence>MSEQIPSMACAIRREASRFESLHQTLDNLYNLVQEIDNIPLKIRMRELVNNIEDCFQHSPEFNAIKPTSDYELKLGVVGSITSSKSALIHRYLTGECPKEERLNGCHKKEVLVDGQSYLLLVRNETGSPDFQFVYWLDALMLVFNVDDELSSSILPSYYARMSHHRDFSDIPVFLVGIKEHGTNCITSPNHCSQIKRRLNDVNNCTYIEVCLETGESVNQMFQLASEKMANRESAVLTSYDTLLSPPSATEGRPTSVSSTVSGSSSRTTGTVSPSSTPSAKPRTARRRTIIFGTKTDKNKDEVDGDQEIGIGRFIPVKQGNLLKRTTNSLNKEWKKKFVVLNDGGILTYYPSVHDYIENVHGKHIYLKQSTVKIPGKTPPIATSLGRNATPKLGSQGANRTNSLEDEILRNNGVQENGSLVISNDFLAQDNGSEIKSALSSTANHIMAAATPTVLKSKPESINRSESIPRKRGRNRRNNKHTKSCELDFSSFPEELQKSLMNAANGTVSQNTQSPRTTPATTPATTPSDGKERKWPTVSSESRVETNTLSGSLKKKGHRRSKSHGTTKMMITNDTKTDTRNGTDEYEFKLVSLDGKSWNFAARSLEEREKWVLEIEQQILTCLQSNFSGRDKMNSNSSSESDLQPIRNVPGNNVCADCGEPNPDWATLNLGALICIACCGFHRNLGTHVSRVRSLDLDEWP</sequence>
<dbReference type="Proteomes" id="UP001152795">
    <property type="component" value="Unassembled WGS sequence"/>
</dbReference>
<dbReference type="OrthoDB" id="6136903at2759"/>
<dbReference type="PROSITE" id="PS50115">
    <property type="entry name" value="ARFGAP"/>
    <property type="match status" value="1"/>
</dbReference>
<feature type="compositionally biased region" description="Polar residues" evidence="4">
    <location>
        <begin position="537"/>
        <end position="551"/>
    </location>
</feature>
<keyword evidence="2" id="KW-0862">Zinc</keyword>
<dbReference type="PROSITE" id="PS50003">
    <property type="entry name" value="PH_DOMAIN"/>
    <property type="match status" value="1"/>
</dbReference>
<accession>A0A6S7IWM1</accession>
<dbReference type="InterPro" id="IPR037278">
    <property type="entry name" value="ARFGAP/RecO"/>
</dbReference>
<dbReference type="Pfam" id="PF00071">
    <property type="entry name" value="Ras"/>
    <property type="match status" value="1"/>
</dbReference>
<proteinExistence type="inferred from homology"/>
<dbReference type="GO" id="GO:0005096">
    <property type="term" value="F:GTPase activator activity"/>
    <property type="evidence" value="ECO:0007669"/>
    <property type="project" value="InterPro"/>
</dbReference>
<feature type="region of interest" description="Disordered" evidence="4">
    <location>
        <begin position="378"/>
        <end position="399"/>
    </location>
</feature>
<dbReference type="SMART" id="SM00173">
    <property type="entry name" value="RAS"/>
    <property type="match status" value="1"/>
</dbReference>
<feature type="compositionally biased region" description="Basic and acidic residues" evidence="4">
    <location>
        <begin position="457"/>
        <end position="469"/>
    </location>
</feature>
<comment type="caution">
    <text evidence="5">The sequence shown here is derived from an EMBL/GenBank/DDBJ whole genome shotgun (WGS) entry which is preliminary data.</text>
</comment>
<dbReference type="InterPro" id="IPR001806">
    <property type="entry name" value="Small_GTPase"/>
</dbReference>
<gene>
    <name evidence="5" type="ORF">PACLA_8A079532</name>
</gene>
<dbReference type="InterPro" id="IPR027417">
    <property type="entry name" value="P-loop_NTPase"/>
</dbReference>
<feature type="compositionally biased region" description="Low complexity" evidence="4">
    <location>
        <begin position="517"/>
        <end position="527"/>
    </location>
</feature>
<dbReference type="PANTHER" id="PTHR45819">
    <property type="entry name" value="CENTAURIN-GAMMA-1A"/>
    <property type="match status" value="1"/>
</dbReference>
<feature type="compositionally biased region" description="Polar residues" evidence="4">
    <location>
        <begin position="506"/>
        <end position="516"/>
    </location>
</feature>
<name>A0A6S7IWM1_PARCT</name>
<keyword evidence="3" id="KW-0040">ANK repeat</keyword>
<reference evidence="5" key="1">
    <citation type="submission" date="2020-04" db="EMBL/GenBank/DDBJ databases">
        <authorList>
            <person name="Alioto T."/>
            <person name="Alioto T."/>
            <person name="Gomez Garrido J."/>
        </authorList>
    </citation>
    <scope>NUCLEOTIDE SEQUENCE</scope>
    <source>
        <strain evidence="5">A484AB</strain>
    </source>
</reference>